<dbReference type="OrthoDB" id="5390672at2759"/>
<gene>
    <name evidence="3" type="ORF">FA10DRAFT_244209</name>
</gene>
<sequence>MYHPTRGGTRGGAAEFSWDAVRQDKHREFYLGHSIQAPTGRWLHGRDVQWYNKDESKDEGEAADKRRQELLEVKRREMEEMDRRLGIQPALTKEERKAAKKLAKREVKEQRREERRKRRAEDGRHRHHRSRESDAED</sequence>
<evidence type="ECO:0000256" key="1">
    <source>
        <dbReference type="SAM" id="MobiDB-lite"/>
    </source>
</evidence>
<dbReference type="InterPro" id="IPR039207">
    <property type="entry name" value="MMTAG2-like"/>
</dbReference>
<feature type="compositionally biased region" description="Basic and acidic residues" evidence="1">
    <location>
        <begin position="104"/>
        <end position="124"/>
    </location>
</feature>
<feature type="compositionally biased region" description="Basic and acidic residues" evidence="1">
    <location>
        <begin position="53"/>
        <end position="85"/>
    </location>
</feature>
<protein>
    <recommendedName>
        <fullName evidence="2">Multiple myeloma tumor-associated protein 2-like N-terminal domain-containing protein</fullName>
    </recommendedName>
</protein>
<reference evidence="3 4" key="1">
    <citation type="journal article" date="2018" name="Mol. Biol. Evol.">
        <title>Broad Genomic Sampling Reveals a Smut Pathogenic Ancestry of the Fungal Clade Ustilaginomycotina.</title>
        <authorList>
            <person name="Kijpornyongpan T."/>
            <person name="Mondo S.J."/>
            <person name="Barry K."/>
            <person name="Sandor L."/>
            <person name="Lee J."/>
            <person name="Lipzen A."/>
            <person name="Pangilinan J."/>
            <person name="LaButti K."/>
            <person name="Hainaut M."/>
            <person name="Henrissat B."/>
            <person name="Grigoriev I.V."/>
            <person name="Spatafora J.W."/>
            <person name="Aime M.C."/>
        </authorList>
    </citation>
    <scope>NUCLEOTIDE SEQUENCE [LARGE SCALE GENOMIC DNA]</scope>
    <source>
        <strain evidence="3 4">MCA 4198</strain>
    </source>
</reference>
<dbReference type="InterPro" id="IPR019315">
    <property type="entry name" value="MMTA2_N"/>
</dbReference>
<dbReference type="EMBL" id="KZ819638">
    <property type="protein sequence ID" value="PWN88606.1"/>
    <property type="molecule type" value="Genomic_DNA"/>
</dbReference>
<proteinExistence type="predicted"/>
<organism evidence="3 4">
    <name type="scientific">Acaromyces ingoldii</name>
    <dbReference type="NCBI Taxonomy" id="215250"/>
    <lineage>
        <taxon>Eukaryota</taxon>
        <taxon>Fungi</taxon>
        <taxon>Dikarya</taxon>
        <taxon>Basidiomycota</taxon>
        <taxon>Ustilaginomycotina</taxon>
        <taxon>Exobasidiomycetes</taxon>
        <taxon>Exobasidiales</taxon>
        <taxon>Cryptobasidiaceae</taxon>
        <taxon>Acaromyces</taxon>
    </lineage>
</organism>
<feature type="region of interest" description="Disordered" evidence="1">
    <location>
        <begin position="53"/>
        <end position="137"/>
    </location>
</feature>
<evidence type="ECO:0000259" key="2">
    <source>
        <dbReference type="Pfam" id="PF10159"/>
    </source>
</evidence>
<dbReference type="PANTHER" id="PTHR14580">
    <property type="entry name" value="MULTIPLE MYELOMA TUMOR-ASSOCIATED PROTEIN 2 FAMILY MEMBER"/>
    <property type="match status" value="1"/>
</dbReference>
<dbReference type="RefSeq" id="XP_025375804.1">
    <property type="nucleotide sequence ID" value="XM_025519336.1"/>
</dbReference>
<name>A0A316YHR2_9BASI</name>
<keyword evidence="4" id="KW-1185">Reference proteome</keyword>
<dbReference type="AlphaFoldDB" id="A0A316YHR2"/>
<feature type="non-terminal residue" evidence="3">
    <location>
        <position position="137"/>
    </location>
</feature>
<dbReference type="Proteomes" id="UP000245768">
    <property type="component" value="Unassembled WGS sequence"/>
</dbReference>
<accession>A0A316YHR2</accession>
<feature type="domain" description="Multiple myeloma tumor-associated protein 2-like N-terminal" evidence="2">
    <location>
        <begin position="8"/>
        <end position="86"/>
    </location>
</feature>
<dbReference type="PANTHER" id="PTHR14580:SF0">
    <property type="entry name" value="MULTIPLE MYELOMA TUMOR-ASSOCIATED PROTEIN 2"/>
    <property type="match status" value="1"/>
</dbReference>
<dbReference type="InParanoid" id="A0A316YHR2"/>
<dbReference type="GeneID" id="37041252"/>
<evidence type="ECO:0000313" key="3">
    <source>
        <dbReference type="EMBL" id="PWN88606.1"/>
    </source>
</evidence>
<evidence type="ECO:0000313" key="4">
    <source>
        <dbReference type="Proteomes" id="UP000245768"/>
    </source>
</evidence>
<dbReference type="Pfam" id="PF10159">
    <property type="entry name" value="MMtag"/>
    <property type="match status" value="1"/>
</dbReference>